<sequence length="83" mass="9672">MVNIEVERGANENNLGVLRRFTKKVQAAGILPRVRSKRYSERKKSENVRRAKTLEYLKKKEVTAELVKQGKLAEVSKFSKRRK</sequence>
<organism evidence="1 2">
    <name type="scientific">Candidatus Zambryskibacteria bacterium RIFCSPHIGHO2_02_FULL_43_37</name>
    <dbReference type="NCBI Taxonomy" id="1802749"/>
    <lineage>
        <taxon>Bacteria</taxon>
        <taxon>Candidatus Zambryskiibacteriota</taxon>
    </lineage>
</organism>
<evidence type="ECO:0000313" key="2">
    <source>
        <dbReference type="Proteomes" id="UP000177279"/>
    </source>
</evidence>
<gene>
    <name evidence="1" type="ORF">A3D49_02235</name>
</gene>
<dbReference type="AlphaFoldDB" id="A0A1G2TI79"/>
<accession>A0A1G2TI79</accession>
<comment type="caution">
    <text evidence="1">The sequence shown here is derived from an EMBL/GenBank/DDBJ whole genome shotgun (WGS) entry which is preliminary data.</text>
</comment>
<reference evidence="1 2" key="1">
    <citation type="journal article" date="2016" name="Nat. Commun.">
        <title>Thousands of microbial genomes shed light on interconnected biogeochemical processes in an aquifer system.</title>
        <authorList>
            <person name="Anantharaman K."/>
            <person name="Brown C.T."/>
            <person name="Hug L.A."/>
            <person name="Sharon I."/>
            <person name="Castelle C.J."/>
            <person name="Probst A.J."/>
            <person name="Thomas B.C."/>
            <person name="Singh A."/>
            <person name="Wilkins M.J."/>
            <person name="Karaoz U."/>
            <person name="Brodie E.L."/>
            <person name="Williams K.H."/>
            <person name="Hubbard S.S."/>
            <person name="Banfield J.F."/>
        </authorList>
    </citation>
    <scope>NUCLEOTIDE SEQUENCE [LARGE SCALE GENOMIC DNA]</scope>
</reference>
<dbReference type="Proteomes" id="UP000177279">
    <property type="component" value="Unassembled WGS sequence"/>
</dbReference>
<name>A0A1G2TI79_9BACT</name>
<evidence type="ECO:0008006" key="3">
    <source>
        <dbReference type="Google" id="ProtNLM"/>
    </source>
</evidence>
<proteinExistence type="predicted"/>
<evidence type="ECO:0000313" key="1">
    <source>
        <dbReference type="EMBL" id="OHA96902.1"/>
    </source>
</evidence>
<protein>
    <recommendedName>
        <fullName evidence="3">30S ribosomal protein S21</fullName>
    </recommendedName>
</protein>
<dbReference type="EMBL" id="MHVS01000003">
    <property type="protein sequence ID" value="OHA96902.1"/>
    <property type="molecule type" value="Genomic_DNA"/>
</dbReference>